<proteinExistence type="predicted"/>
<comment type="caution">
    <text evidence="1">The sequence shown here is derived from an EMBL/GenBank/DDBJ whole genome shotgun (WGS) entry which is preliminary data.</text>
</comment>
<evidence type="ECO:0000313" key="1">
    <source>
        <dbReference type="EMBL" id="KAJ7992923.1"/>
    </source>
</evidence>
<reference evidence="1" key="1">
    <citation type="submission" date="2021-05" db="EMBL/GenBank/DDBJ databases">
        <authorList>
            <person name="Pan Q."/>
            <person name="Jouanno E."/>
            <person name="Zahm M."/>
            <person name="Klopp C."/>
            <person name="Cabau C."/>
            <person name="Louis A."/>
            <person name="Berthelot C."/>
            <person name="Parey E."/>
            <person name="Roest Crollius H."/>
            <person name="Montfort J."/>
            <person name="Robinson-Rechavi M."/>
            <person name="Bouchez O."/>
            <person name="Lampietro C."/>
            <person name="Lopez Roques C."/>
            <person name="Donnadieu C."/>
            <person name="Postlethwait J."/>
            <person name="Bobe J."/>
            <person name="Dillon D."/>
            <person name="Chandos A."/>
            <person name="von Hippel F."/>
            <person name="Guiguen Y."/>
        </authorList>
    </citation>
    <scope>NUCLEOTIDE SEQUENCE</scope>
    <source>
        <strain evidence="1">YG-Jan2019</strain>
    </source>
</reference>
<keyword evidence="2" id="KW-1185">Reference proteome</keyword>
<sequence>MILQSLLDYFDLRGWLVFIFVFLLVLDIVRNRPPPNFPVGPWSLPFLGNVFTKLDFKSMDKMAKDYGPVFSLRRGCERIIFISGYKMVKEALVNQLNSFADRPITPLFNVTFKGNGIVLSNGYMWKNQRKFANTHLHNFGEGKKGLEHYIQLESNYLCEAFKEEQGRGFNPHFILNNAVGNIIASVVFGHRFEYSDGKFQKLLRLDNEAVELFGTAMAQLYDAFPNIIKHLPGPHRTINSNYRQITDFLKEEVDKHQEDWDPLNPRDYIDTYLTEINKKKEDPKAGFNTEGLVICTLDLFEAGMESVATTLRWALVYMMKYPEIQVKVQAEIDRVIGQSRQANMSDRPNMPYTDAVIHEIQRIGTIVPLGFPKMASKDTSLGGYFIPKGTTIHANLSSVLFDKDEWETPNTFNPGHFLDSDGQFRRREAFMAFSAGKRVCVGEHLARMELFLFFTTLFQRFSISPVPGAVPCLNGVLGFTYSPEPFLIRALLR</sequence>
<dbReference type="Proteomes" id="UP001157502">
    <property type="component" value="Chromosome 24"/>
</dbReference>
<evidence type="ECO:0000313" key="2">
    <source>
        <dbReference type="Proteomes" id="UP001157502"/>
    </source>
</evidence>
<name>A0ACC2FNI3_DALPE</name>
<organism evidence="1 2">
    <name type="scientific">Dallia pectoralis</name>
    <name type="common">Alaska blackfish</name>
    <dbReference type="NCBI Taxonomy" id="75939"/>
    <lineage>
        <taxon>Eukaryota</taxon>
        <taxon>Metazoa</taxon>
        <taxon>Chordata</taxon>
        <taxon>Craniata</taxon>
        <taxon>Vertebrata</taxon>
        <taxon>Euteleostomi</taxon>
        <taxon>Actinopterygii</taxon>
        <taxon>Neopterygii</taxon>
        <taxon>Teleostei</taxon>
        <taxon>Protacanthopterygii</taxon>
        <taxon>Esociformes</taxon>
        <taxon>Umbridae</taxon>
        <taxon>Dallia</taxon>
    </lineage>
</organism>
<dbReference type="EMBL" id="CM055751">
    <property type="protein sequence ID" value="KAJ7992923.1"/>
    <property type="molecule type" value="Genomic_DNA"/>
</dbReference>
<accession>A0ACC2FNI3</accession>
<protein>
    <submittedName>
        <fullName evidence="1">Uncharacterized protein</fullName>
    </submittedName>
</protein>
<gene>
    <name evidence="1" type="ORF">DPEC_G00267110</name>
</gene>